<name>A0ABM8TBB1_9BURK</name>
<dbReference type="InterPro" id="IPR002711">
    <property type="entry name" value="HNH"/>
</dbReference>
<dbReference type="EMBL" id="CAJPVI010000002">
    <property type="protein sequence ID" value="CAG2132336.1"/>
    <property type="molecule type" value="Genomic_DNA"/>
</dbReference>
<organism evidence="2 3">
    <name type="scientific">Cupriavidus numazuensis</name>
    <dbReference type="NCBI Taxonomy" id="221992"/>
    <lineage>
        <taxon>Bacteria</taxon>
        <taxon>Pseudomonadati</taxon>
        <taxon>Pseudomonadota</taxon>
        <taxon>Betaproteobacteria</taxon>
        <taxon>Burkholderiales</taxon>
        <taxon>Burkholderiaceae</taxon>
        <taxon>Cupriavidus</taxon>
    </lineage>
</organism>
<evidence type="ECO:0000259" key="1">
    <source>
        <dbReference type="SMART" id="SM00507"/>
    </source>
</evidence>
<dbReference type="InterPro" id="IPR003615">
    <property type="entry name" value="HNH_nuc"/>
</dbReference>
<accession>A0ABM8TBB1</accession>
<gene>
    <name evidence="2" type="ORF">LMG26411_00599</name>
</gene>
<dbReference type="Pfam" id="PF01844">
    <property type="entry name" value="HNH"/>
    <property type="match status" value="1"/>
</dbReference>
<proteinExistence type="predicted"/>
<dbReference type="PANTHER" id="PTHR33877">
    <property type="entry name" value="SLL1193 PROTEIN"/>
    <property type="match status" value="1"/>
</dbReference>
<keyword evidence="3" id="KW-1185">Reference proteome</keyword>
<reference evidence="2 3" key="1">
    <citation type="submission" date="2021-03" db="EMBL/GenBank/DDBJ databases">
        <authorList>
            <person name="Peeters C."/>
        </authorList>
    </citation>
    <scope>NUCLEOTIDE SEQUENCE [LARGE SCALE GENOMIC DNA]</scope>
    <source>
        <strain evidence="2 3">LMG 26411</strain>
    </source>
</reference>
<evidence type="ECO:0000313" key="3">
    <source>
        <dbReference type="Proteomes" id="UP000672657"/>
    </source>
</evidence>
<sequence length="181" mass="20635">MSEQQRKPISKKTRFEVFKRDGFTCQYCGAHPPEATLQVDHIHPVAEGGSDDMDNLVTACEPCNNGKRARLLTSVPQSLQEKADLIAEREEQLRGYHDVIEGKRRRLDSEAARVAEVYERFDAGYTLSPSSLVSVRQFIEKLGVHEVIDAMEIAGIRKTFKTGQIFRYFCGVCWNKIRDQK</sequence>
<dbReference type="PANTHER" id="PTHR33877:SF2">
    <property type="entry name" value="OS07G0170200 PROTEIN"/>
    <property type="match status" value="1"/>
</dbReference>
<dbReference type="CDD" id="cd00085">
    <property type="entry name" value="HNHc"/>
    <property type="match status" value="1"/>
</dbReference>
<feature type="domain" description="HNH nuclease" evidence="1">
    <location>
        <begin position="12"/>
        <end position="65"/>
    </location>
</feature>
<protein>
    <recommendedName>
        <fullName evidence="1">HNH nuclease domain-containing protein</fullName>
    </recommendedName>
</protein>
<evidence type="ECO:0000313" key="2">
    <source>
        <dbReference type="EMBL" id="CAG2132336.1"/>
    </source>
</evidence>
<dbReference type="SMART" id="SM00507">
    <property type="entry name" value="HNHc"/>
    <property type="match status" value="1"/>
</dbReference>
<dbReference type="Gene3D" id="1.10.30.50">
    <property type="match status" value="1"/>
</dbReference>
<dbReference type="RefSeq" id="WP_211951816.1">
    <property type="nucleotide sequence ID" value="NZ_CAJPVI010000002.1"/>
</dbReference>
<comment type="caution">
    <text evidence="2">The sequence shown here is derived from an EMBL/GenBank/DDBJ whole genome shotgun (WGS) entry which is preliminary data.</text>
</comment>
<dbReference type="InterPro" id="IPR052892">
    <property type="entry name" value="NA-targeting_endonuclease"/>
</dbReference>
<dbReference type="Proteomes" id="UP000672657">
    <property type="component" value="Unassembled WGS sequence"/>
</dbReference>